<dbReference type="EMBL" id="JAGISH010000005">
    <property type="protein sequence ID" value="MBP0482963.1"/>
    <property type="molecule type" value="Genomic_DNA"/>
</dbReference>
<organism evidence="11 12">
    <name type="scientific">Sagittula salina</name>
    <dbReference type="NCBI Taxonomy" id="2820268"/>
    <lineage>
        <taxon>Bacteria</taxon>
        <taxon>Pseudomonadati</taxon>
        <taxon>Pseudomonadota</taxon>
        <taxon>Alphaproteobacteria</taxon>
        <taxon>Rhodobacterales</taxon>
        <taxon>Roseobacteraceae</taxon>
        <taxon>Sagittula</taxon>
    </lineage>
</organism>
<protein>
    <recommendedName>
        <fullName evidence="8">L-ornithine N(alpha)-acyltransferase</fullName>
        <ecNumber evidence="7">2.3.2.30</ecNumber>
    </recommendedName>
</protein>
<reference evidence="11" key="1">
    <citation type="submission" date="2021-03" db="EMBL/GenBank/DDBJ databases">
        <title>Sagittula salina sp. nov. strain M10.9X isolated from the marine waste.</title>
        <authorList>
            <person name="Satari L."/>
            <person name="Molina-Menor E."/>
            <person name="Vidal-Verdu A."/>
            <person name="Pascual J."/>
            <person name="Pereto J."/>
            <person name="Porcar M."/>
        </authorList>
    </citation>
    <scope>NUCLEOTIDE SEQUENCE</scope>
    <source>
        <strain evidence="11">M10.9X</strain>
    </source>
</reference>
<evidence type="ECO:0000256" key="9">
    <source>
        <dbReference type="ARBA" id="ARBA00045724"/>
    </source>
</evidence>
<comment type="caution">
    <text evidence="11">The sequence shown here is derived from an EMBL/GenBank/DDBJ whole genome shotgun (WGS) entry which is preliminary data.</text>
</comment>
<comment type="function">
    <text evidence="9">Catalyzes the first step in the biosynthesis of ornithine lipids, which are phosphorus-free membrane lipids. Catalyzes the 3-hydroxyacyl-acyl carrier protein-dependent acylation of ornithine to form lyso-ornithine lipid (LOL).</text>
</comment>
<evidence type="ECO:0000313" key="12">
    <source>
        <dbReference type="Proteomes" id="UP000675940"/>
    </source>
</evidence>
<evidence type="ECO:0000256" key="4">
    <source>
        <dbReference type="ARBA" id="ARBA00023098"/>
    </source>
</evidence>
<dbReference type="InterPro" id="IPR052351">
    <property type="entry name" value="Ornithine_N-alpha-AT"/>
</dbReference>
<evidence type="ECO:0000256" key="8">
    <source>
        <dbReference type="ARBA" id="ARBA00039866"/>
    </source>
</evidence>
<keyword evidence="3" id="KW-0808">Transferase</keyword>
<dbReference type="PANTHER" id="PTHR37323:SF1">
    <property type="entry name" value="L-ORNITHINE N(ALPHA)-ACYLTRANSFERASE"/>
    <property type="match status" value="1"/>
</dbReference>
<dbReference type="AlphaFoldDB" id="A0A940MQN9"/>
<evidence type="ECO:0000256" key="5">
    <source>
        <dbReference type="ARBA" id="ARBA00023315"/>
    </source>
</evidence>
<dbReference type="Pfam" id="PF13444">
    <property type="entry name" value="Acetyltransf_5"/>
    <property type="match status" value="1"/>
</dbReference>
<dbReference type="Gene3D" id="3.40.630.30">
    <property type="match status" value="1"/>
</dbReference>
<proteinExistence type="inferred from homology"/>
<evidence type="ECO:0000256" key="7">
    <source>
        <dbReference type="ARBA" id="ARBA00039058"/>
    </source>
</evidence>
<keyword evidence="5" id="KW-0012">Acyltransferase</keyword>
<keyword evidence="2" id="KW-0444">Lipid biosynthesis</keyword>
<comment type="catalytic activity">
    <reaction evidence="10">
        <text>a (3R)-hydroxyacyl-[ACP] + L-ornithine = a lyso-ornithine lipid + holo-[ACP] + H(+)</text>
        <dbReference type="Rhea" id="RHEA:20633"/>
        <dbReference type="Rhea" id="RHEA-COMP:9685"/>
        <dbReference type="Rhea" id="RHEA-COMP:9945"/>
        <dbReference type="ChEBI" id="CHEBI:15378"/>
        <dbReference type="ChEBI" id="CHEBI:46911"/>
        <dbReference type="ChEBI" id="CHEBI:64479"/>
        <dbReference type="ChEBI" id="CHEBI:78827"/>
        <dbReference type="ChEBI" id="CHEBI:138482"/>
        <dbReference type="EC" id="2.3.2.30"/>
    </reaction>
    <physiologicalReaction direction="left-to-right" evidence="10">
        <dbReference type="Rhea" id="RHEA:20634"/>
    </physiologicalReaction>
</comment>
<keyword evidence="12" id="KW-1185">Reference proteome</keyword>
<gene>
    <name evidence="11" type="ORF">J5474_10735</name>
</gene>
<evidence type="ECO:0000313" key="11">
    <source>
        <dbReference type="EMBL" id="MBP0482963.1"/>
    </source>
</evidence>
<evidence type="ECO:0000256" key="2">
    <source>
        <dbReference type="ARBA" id="ARBA00022516"/>
    </source>
</evidence>
<evidence type="ECO:0000256" key="6">
    <source>
        <dbReference type="ARBA" id="ARBA00038095"/>
    </source>
</evidence>
<dbReference type="RefSeq" id="WP_209360904.1">
    <property type="nucleotide sequence ID" value="NZ_JAGISH010000005.1"/>
</dbReference>
<evidence type="ECO:0000256" key="1">
    <source>
        <dbReference type="ARBA" id="ARBA00005189"/>
    </source>
</evidence>
<dbReference type="GO" id="GO:0006629">
    <property type="term" value="P:lipid metabolic process"/>
    <property type="evidence" value="ECO:0007669"/>
    <property type="project" value="UniProtKB-KW"/>
</dbReference>
<comment type="similarity">
    <text evidence="6">Belongs to the acetyltransferase family. OlsB subfamily.</text>
</comment>
<accession>A0A940MQN9</accession>
<evidence type="ECO:0000256" key="10">
    <source>
        <dbReference type="ARBA" id="ARBA00047785"/>
    </source>
</evidence>
<dbReference type="PANTHER" id="PTHR37323">
    <property type="entry name" value="GCN5-RELATED N-ACETYLTRANSFERASE"/>
    <property type="match status" value="1"/>
</dbReference>
<sequence>MRPLDSDGVPAGRYAVRLACGEADMARAQALRGTVFGRGDADSDAFDPEFAHVLVEERASGALVCCYRMKVTLPERLRHGYAARYYDLSALESYGRPMLEMGRFCLHPDWHDPDILRLAWAVMTVVVDARGIGLLFGCSSFAGTDPAAYAGAFALLATRARAPMRWRPGECAAEVFRFGTLQGAPVPELAQVPPLLRTYLAMGGWVSDHAVIDREMGTLHVLTGVEVATIPQSRQRLLRAAAARLPDRAALVPEKDG</sequence>
<name>A0A940MQN9_9RHOB</name>
<dbReference type="Proteomes" id="UP000675940">
    <property type="component" value="Unassembled WGS sequence"/>
</dbReference>
<dbReference type="InterPro" id="IPR016181">
    <property type="entry name" value="Acyl_CoA_acyltransferase"/>
</dbReference>
<dbReference type="GO" id="GO:0043810">
    <property type="term" value="F:ornithine-acyl [acyl carrier protein] N-acyltransferase activity"/>
    <property type="evidence" value="ECO:0007669"/>
    <property type="project" value="UniProtKB-EC"/>
</dbReference>
<keyword evidence="4" id="KW-0443">Lipid metabolism</keyword>
<comment type="pathway">
    <text evidence="1">Lipid metabolism.</text>
</comment>
<dbReference type="EC" id="2.3.2.30" evidence="7"/>
<dbReference type="SUPFAM" id="SSF55729">
    <property type="entry name" value="Acyl-CoA N-acyltransferases (Nat)"/>
    <property type="match status" value="1"/>
</dbReference>
<evidence type="ECO:0000256" key="3">
    <source>
        <dbReference type="ARBA" id="ARBA00022679"/>
    </source>
</evidence>